<dbReference type="Proteomes" id="UP001630127">
    <property type="component" value="Unassembled WGS sequence"/>
</dbReference>
<comment type="caution">
    <text evidence="2">The sequence shown here is derived from an EMBL/GenBank/DDBJ whole genome shotgun (WGS) entry which is preliminary data.</text>
</comment>
<evidence type="ECO:0000313" key="3">
    <source>
        <dbReference type="Proteomes" id="UP001630127"/>
    </source>
</evidence>
<feature type="compositionally biased region" description="Low complexity" evidence="1">
    <location>
        <begin position="59"/>
        <end position="69"/>
    </location>
</feature>
<dbReference type="AlphaFoldDB" id="A0ABD2Z804"/>
<name>A0ABD2Z804_9GENT</name>
<accession>A0ABD2Z804</accession>
<proteinExistence type="predicted"/>
<feature type="region of interest" description="Disordered" evidence="1">
    <location>
        <begin position="1"/>
        <end position="87"/>
    </location>
</feature>
<protein>
    <submittedName>
        <fullName evidence="2">Uncharacterized protein</fullName>
    </submittedName>
</protein>
<evidence type="ECO:0000313" key="2">
    <source>
        <dbReference type="EMBL" id="KAL3515611.1"/>
    </source>
</evidence>
<gene>
    <name evidence="2" type="ORF">ACH5RR_022513</name>
</gene>
<keyword evidence="3" id="KW-1185">Reference proteome</keyword>
<feature type="compositionally biased region" description="Basic residues" evidence="1">
    <location>
        <begin position="38"/>
        <end position="50"/>
    </location>
</feature>
<dbReference type="EMBL" id="JBJUIK010000010">
    <property type="protein sequence ID" value="KAL3515611.1"/>
    <property type="molecule type" value="Genomic_DNA"/>
</dbReference>
<organism evidence="2 3">
    <name type="scientific">Cinchona calisaya</name>
    <dbReference type="NCBI Taxonomy" id="153742"/>
    <lineage>
        <taxon>Eukaryota</taxon>
        <taxon>Viridiplantae</taxon>
        <taxon>Streptophyta</taxon>
        <taxon>Embryophyta</taxon>
        <taxon>Tracheophyta</taxon>
        <taxon>Spermatophyta</taxon>
        <taxon>Magnoliopsida</taxon>
        <taxon>eudicotyledons</taxon>
        <taxon>Gunneridae</taxon>
        <taxon>Pentapetalae</taxon>
        <taxon>asterids</taxon>
        <taxon>lamiids</taxon>
        <taxon>Gentianales</taxon>
        <taxon>Rubiaceae</taxon>
        <taxon>Cinchonoideae</taxon>
        <taxon>Cinchoneae</taxon>
        <taxon>Cinchona</taxon>
    </lineage>
</organism>
<reference evidence="2 3" key="1">
    <citation type="submission" date="2024-11" db="EMBL/GenBank/DDBJ databases">
        <title>A near-complete genome assembly of Cinchona calisaya.</title>
        <authorList>
            <person name="Lian D.C."/>
            <person name="Zhao X.W."/>
            <person name="Wei L."/>
        </authorList>
    </citation>
    <scope>NUCLEOTIDE SEQUENCE [LARGE SCALE GENOMIC DNA]</scope>
    <source>
        <tissue evidence="2">Nenye</tissue>
    </source>
</reference>
<evidence type="ECO:0000256" key="1">
    <source>
        <dbReference type="SAM" id="MobiDB-lite"/>
    </source>
</evidence>
<sequence length="124" mass="14212">MEKRPHIRLHPTLPHSHCPNLPHTHLHAPPLSTPPHSQPHHPPPHHRRAQPHPLPPLPHHGLGLHSLHTPPNPQRPQGLDLGRLLPSPSDPAYRAHFLLGPDFLYIQDSRIHRHPFNYSQWVPL</sequence>